<comment type="caution">
    <text evidence="1">The sequence shown here is derived from an EMBL/GenBank/DDBJ whole genome shotgun (WGS) entry which is preliminary data.</text>
</comment>
<sequence>MIRELPIEIQFQIFAILFQSTHTPVEITDLIHPSWFEKGSEVSHESSPMWYTLRLMFLRIVIKIDDQYIFIHNLPSTKYWRCDSRYLLLLKFFESCPATYFKLILTVITPLQSELVSCCVKLATEINCDSSSGHLKFLRKLGCLPKVTNITVLSLSLCLEIVTKIKIVKHVTFCTAYMKSRGDMRRLIAIIEQLPPSVCDKCEVTVYVDITRSKLDFCLSNCPNLIYMRNLFIAGESFNNYCLVDNTLAKCTALKSLTIGRRCKLDSKDYKMKLQNDSLQELKTWGIPFDFSGCPNITSASFSFPELKDYIDSLNELQNSKVRRLKIYDLPYAADR</sequence>
<dbReference type="Proteomes" id="UP001165064">
    <property type="component" value="Unassembled WGS sequence"/>
</dbReference>
<proteinExistence type="predicted"/>
<evidence type="ECO:0000313" key="2">
    <source>
        <dbReference type="Proteomes" id="UP001165064"/>
    </source>
</evidence>
<dbReference type="EMBL" id="BSXS01003722">
    <property type="protein sequence ID" value="GME81835.1"/>
    <property type="molecule type" value="Genomic_DNA"/>
</dbReference>
<reference evidence="1" key="1">
    <citation type="submission" date="2023-04" db="EMBL/GenBank/DDBJ databases">
        <title>Ambrosiozyma monospora NBRC 10751.</title>
        <authorList>
            <person name="Ichikawa N."/>
            <person name="Sato H."/>
            <person name="Tonouchi N."/>
        </authorList>
    </citation>
    <scope>NUCLEOTIDE SEQUENCE</scope>
    <source>
        <strain evidence="1">NBRC 10751</strain>
    </source>
</reference>
<keyword evidence="2" id="KW-1185">Reference proteome</keyword>
<evidence type="ECO:0000313" key="1">
    <source>
        <dbReference type="EMBL" id="GME81835.1"/>
    </source>
</evidence>
<gene>
    <name evidence="1" type="ORF">Amon02_000516300</name>
</gene>
<accession>A0ACB5T5L6</accession>
<name>A0ACB5T5L6_AMBMO</name>
<organism evidence="1 2">
    <name type="scientific">Ambrosiozyma monospora</name>
    <name type="common">Yeast</name>
    <name type="synonym">Endomycopsis monosporus</name>
    <dbReference type="NCBI Taxonomy" id="43982"/>
    <lineage>
        <taxon>Eukaryota</taxon>
        <taxon>Fungi</taxon>
        <taxon>Dikarya</taxon>
        <taxon>Ascomycota</taxon>
        <taxon>Saccharomycotina</taxon>
        <taxon>Pichiomycetes</taxon>
        <taxon>Pichiales</taxon>
        <taxon>Pichiaceae</taxon>
        <taxon>Ambrosiozyma</taxon>
    </lineage>
</organism>
<protein>
    <submittedName>
        <fullName evidence="1">Unnamed protein product</fullName>
    </submittedName>
</protein>